<evidence type="ECO:0000313" key="4">
    <source>
        <dbReference type="EMBL" id="CAF1568125.1"/>
    </source>
</evidence>
<keyword evidence="2" id="KW-0472">Membrane</keyword>
<dbReference type="OrthoDB" id="10399800at2759"/>
<comment type="caution">
    <text evidence="4">The sequence shown here is derived from an EMBL/GenBank/DDBJ whole genome shotgun (WGS) entry which is preliminary data.</text>
</comment>
<protein>
    <submittedName>
        <fullName evidence="4">Uncharacterized protein</fullName>
    </submittedName>
</protein>
<dbReference type="Proteomes" id="UP000663852">
    <property type="component" value="Unassembled WGS sequence"/>
</dbReference>
<feature type="region of interest" description="Disordered" evidence="1">
    <location>
        <begin position="215"/>
        <end position="262"/>
    </location>
</feature>
<evidence type="ECO:0000313" key="5">
    <source>
        <dbReference type="Proteomes" id="UP000663828"/>
    </source>
</evidence>
<keyword evidence="2" id="KW-1133">Transmembrane helix</keyword>
<organism evidence="4 5">
    <name type="scientific">Adineta ricciae</name>
    <name type="common">Rotifer</name>
    <dbReference type="NCBI Taxonomy" id="249248"/>
    <lineage>
        <taxon>Eukaryota</taxon>
        <taxon>Metazoa</taxon>
        <taxon>Spiralia</taxon>
        <taxon>Gnathifera</taxon>
        <taxon>Rotifera</taxon>
        <taxon>Eurotatoria</taxon>
        <taxon>Bdelloidea</taxon>
        <taxon>Adinetida</taxon>
        <taxon>Adinetidae</taxon>
        <taxon>Adineta</taxon>
    </lineage>
</organism>
<feature type="compositionally biased region" description="Acidic residues" evidence="1">
    <location>
        <begin position="242"/>
        <end position="256"/>
    </location>
</feature>
<proteinExistence type="predicted"/>
<feature type="transmembrane region" description="Helical" evidence="2">
    <location>
        <begin position="23"/>
        <end position="52"/>
    </location>
</feature>
<evidence type="ECO:0000256" key="2">
    <source>
        <dbReference type="SAM" id="Phobius"/>
    </source>
</evidence>
<dbReference type="AlphaFoldDB" id="A0A815YAE3"/>
<dbReference type="EMBL" id="CAJNOJ010000384">
    <property type="protein sequence ID" value="CAF1426880.1"/>
    <property type="molecule type" value="Genomic_DNA"/>
</dbReference>
<sequence length="262" mass="28214">MNLHRHNNDNGFPTRELRLSSPWATILAIFFIGKILLVIAGVIVISLIPLYLSRKSEDISVNNPNDRIRSINMAFAVTSAISTSQAVTNYDSVAKQVNQHLKYPANIFNAQSAQYYAVAATGVTTKRKKRQATDKLSCETGAKLNLVLYVNVCPSTGCHTSYCFEKCIPTMKSQIRSELGSEPLLLNIKTADGSTSTVLAQFCSFDNIVPTTLTTNGVTTASTTSTTSATTSTGSTTSATEAEPETTTEAEPETTAEDSAPR</sequence>
<accession>A0A815YAE3</accession>
<dbReference type="EMBL" id="CAJNOR010005570">
    <property type="protein sequence ID" value="CAF1568125.1"/>
    <property type="molecule type" value="Genomic_DNA"/>
</dbReference>
<evidence type="ECO:0000313" key="3">
    <source>
        <dbReference type="EMBL" id="CAF1426880.1"/>
    </source>
</evidence>
<evidence type="ECO:0000256" key="1">
    <source>
        <dbReference type="SAM" id="MobiDB-lite"/>
    </source>
</evidence>
<dbReference type="Proteomes" id="UP000663828">
    <property type="component" value="Unassembled WGS sequence"/>
</dbReference>
<reference evidence="4" key="1">
    <citation type="submission" date="2021-02" db="EMBL/GenBank/DDBJ databases">
        <authorList>
            <person name="Nowell W R."/>
        </authorList>
    </citation>
    <scope>NUCLEOTIDE SEQUENCE</scope>
</reference>
<keyword evidence="2" id="KW-0812">Transmembrane</keyword>
<name>A0A815YAE3_ADIRI</name>
<keyword evidence="5" id="KW-1185">Reference proteome</keyword>
<feature type="compositionally biased region" description="Low complexity" evidence="1">
    <location>
        <begin position="215"/>
        <end position="241"/>
    </location>
</feature>
<gene>
    <name evidence="3" type="ORF">EDS130_LOCUS37925</name>
    <name evidence="4" type="ORF">XAT740_LOCUS44208</name>
</gene>